<reference evidence="2" key="1">
    <citation type="submission" date="2021-01" db="EMBL/GenBank/DDBJ databases">
        <title>Caligus Genome Assembly.</title>
        <authorList>
            <person name="Gallardo-Escarate C."/>
        </authorList>
    </citation>
    <scope>NUCLEOTIDE SEQUENCE [LARGE SCALE GENOMIC DNA]</scope>
</reference>
<name>A0A7T8H0W5_CALRO</name>
<proteinExistence type="predicted"/>
<organism evidence="1 2">
    <name type="scientific">Caligus rogercresseyi</name>
    <name type="common">Sea louse</name>
    <dbReference type="NCBI Taxonomy" id="217165"/>
    <lineage>
        <taxon>Eukaryota</taxon>
        <taxon>Metazoa</taxon>
        <taxon>Ecdysozoa</taxon>
        <taxon>Arthropoda</taxon>
        <taxon>Crustacea</taxon>
        <taxon>Multicrustacea</taxon>
        <taxon>Hexanauplia</taxon>
        <taxon>Copepoda</taxon>
        <taxon>Siphonostomatoida</taxon>
        <taxon>Caligidae</taxon>
        <taxon>Caligus</taxon>
    </lineage>
</organism>
<accession>A0A7T8H0W5</accession>
<keyword evidence="2" id="KW-1185">Reference proteome</keyword>
<evidence type="ECO:0000313" key="2">
    <source>
        <dbReference type="Proteomes" id="UP000595437"/>
    </source>
</evidence>
<gene>
    <name evidence="1" type="ORF">FKW44_015256</name>
</gene>
<evidence type="ECO:0000313" key="1">
    <source>
        <dbReference type="EMBL" id="QQP41010.1"/>
    </source>
</evidence>
<dbReference type="EMBL" id="CP045899">
    <property type="protein sequence ID" value="QQP41010.1"/>
    <property type="molecule type" value="Genomic_DNA"/>
</dbReference>
<sequence>MCPERYGGLGLLPMEDNWKAFLFSWFKRFNGGDSFWTNTIISKMEYGGKISFEKMKNNGPGKIIKCLKLVNPFWNSIAGVADFLSCKILPLMRWQEPLKNSGRLDFLKGTF</sequence>
<dbReference type="Proteomes" id="UP000595437">
    <property type="component" value="Chromosome 10"/>
</dbReference>
<dbReference type="AlphaFoldDB" id="A0A7T8H0W5"/>
<protein>
    <submittedName>
        <fullName evidence="1">Uncharacterized protein</fullName>
    </submittedName>
</protein>